<dbReference type="InterPro" id="IPR041679">
    <property type="entry name" value="DNA2/NAM7-like_C"/>
</dbReference>
<reference evidence="5 6" key="1">
    <citation type="submission" date="2015-09" db="EMBL/GenBank/DDBJ databases">
        <authorList>
            <consortium name="Pathogen Informatics"/>
        </authorList>
    </citation>
    <scope>NUCLEOTIDE SEQUENCE [LARGE SCALE GENOMIC DNA]</scope>
    <source>
        <strain evidence="5 6">2789STDY5608840</strain>
    </source>
</reference>
<dbReference type="Pfam" id="PF13087">
    <property type="entry name" value="AAA_12"/>
    <property type="match status" value="1"/>
</dbReference>
<dbReference type="InterPro" id="IPR021754">
    <property type="entry name" value="DUF3320"/>
</dbReference>
<dbReference type="CDD" id="cd18808">
    <property type="entry name" value="SF1_C_Upf1"/>
    <property type="match status" value="1"/>
</dbReference>
<dbReference type="InterPro" id="IPR047187">
    <property type="entry name" value="SF1_C_Upf1"/>
</dbReference>
<gene>
    <name evidence="5" type="ORF">ERS852397_00634</name>
</gene>
<name>A0A173YV76_9BACE</name>
<dbReference type="InterPro" id="IPR049468">
    <property type="entry name" value="Restrct_endonuc-II-like_dom"/>
</dbReference>
<dbReference type="Gene3D" id="3.10.620.30">
    <property type="match status" value="1"/>
</dbReference>
<dbReference type="SUPFAM" id="SSF52980">
    <property type="entry name" value="Restriction endonuclease-like"/>
    <property type="match status" value="1"/>
</dbReference>
<dbReference type="InterPro" id="IPR011335">
    <property type="entry name" value="Restrct_endonuc-II-like"/>
</dbReference>
<dbReference type="Gene3D" id="3.40.960.10">
    <property type="entry name" value="VSR Endonuclease"/>
    <property type="match status" value="1"/>
</dbReference>
<evidence type="ECO:0000313" key="5">
    <source>
        <dbReference type="EMBL" id="CUN67363.1"/>
    </source>
</evidence>
<dbReference type="GO" id="GO:0004386">
    <property type="term" value="F:helicase activity"/>
    <property type="evidence" value="ECO:0007669"/>
    <property type="project" value="InterPro"/>
</dbReference>
<dbReference type="InterPro" id="IPR041677">
    <property type="entry name" value="DNA2/NAM7_AAA_11"/>
</dbReference>
<dbReference type="PANTHER" id="PTHR10887:SF530">
    <property type="entry name" value="SUPERFAMILY I DNA HELICASES"/>
    <property type="match status" value="1"/>
</dbReference>
<dbReference type="SUPFAM" id="SSF52540">
    <property type="entry name" value="P-loop containing nucleoside triphosphate hydrolases"/>
    <property type="match status" value="1"/>
</dbReference>
<feature type="domain" description="Restriction endonuclease type II-like" evidence="4">
    <location>
        <begin position="1648"/>
        <end position="1742"/>
    </location>
</feature>
<dbReference type="InterPro" id="IPR025103">
    <property type="entry name" value="DUF4011"/>
</dbReference>
<organism evidence="5 6">
    <name type="scientific">Bacteroides finegoldii</name>
    <dbReference type="NCBI Taxonomy" id="338188"/>
    <lineage>
        <taxon>Bacteria</taxon>
        <taxon>Pseudomonadati</taxon>
        <taxon>Bacteroidota</taxon>
        <taxon>Bacteroidia</taxon>
        <taxon>Bacteroidales</taxon>
        <taxon>Bacteroidaceae</taxon>
        <taxon>Bacteroides</taxon>
    </lineage>
</organism>
<evidence type="ECO:0000259" key="2">
    <source>
        <dbReference type="Pfam" id="PF13086"/>
    </source>
</evidence>
<dbReference type="FunFam" id="3.40.50.300:FF:002063">
    <property type="entry name" value="DNA helicase related protein"/>
    <property type="match status" value="1"/>
</dbReference>
<evidence type="ECO:0000313" key="6">
    <source>
        <dbReference type="Proteomes" id="UP000095517"/>
    </source>
</evidence>
<dbReference type="InterPro" id="IPR027417">
    <property type="entry name" value="P-loop_NTPase"/>
</dbReference>
<dbReference type="FunFam" id="3.40.960.10:FF:000002">
    <property type="entry name" value="DNA helicase related protein"/>
    <property type="match status" value="1"/>
</dbReference>
<feature type="domain" description="DUF3320" evidence="1">
    <location>
        <begin position="1824"/>
        <end position="1869"/>
    </location>
</feature>
<dbReference type="PANTHER" id="PTHR10887">
    <property type="entry name" value="DNA2/NAM7 HELICASE FAMILY"/>
    <property type="match status" value="1"/>
</dbReference>
<feature type="domain" description="DNA2/NAM7 helicase helicase" evidence="2">
    <location>
        <begin position="1341"/>
        <end position="1384"/>
    </location>
</feature>
<proteinExistence type="predicted"/>
<dbReference type="Gene3D" id="3.40.50.300">
    <property type="entry name" value="P-loop containing nucleotide triphosphate hydrolases"/>
    <property type="match status" value="3"/>
</dbReference>
<feature type="domain" description="DNA2/NAM7 helicase-like C-terminal" evidence="3">
    <location>
        <begin position="1412"/>
        <end position="1595"/>
    </location>
</feature>
<dbReference type="STRING" id="338188.ERS852397_00634"/>
<protein>
    <submittedName>
        <fullName evidence="5">Protein of uncharacterized function (DUF3320)</fullName>
    </submittedName>
</protein>
<dbReference type="Pfam" id="PF13086">
    <property type="entry name" value="AAA_11"/>
    <property type="match status" value="2"/>
</dbReference>
<evidence type="ECO:0000259" key="1">
    <source>
        <dbReference type="Pfam" id="PF11784"/>
    </source>
</evidence>
<evidence type="ECO:0000259" key="3">
    <source>
        <dbReference type="Pfam" id="PF13087"/>
    </source>
</evidence>
<dbReference type="Pfam" id="PF11784">
    <property type="entry name" value="DUF3320"/>
    <property type="match status" value="1"/>
</dbReference>
<feature type="domain" description="DNA2/NAM7 helicase helicase" evidence="2">
    <location>
        <begin position="694"/>
        <end position="765"/>
    </location>
</feature>
<evidence type="ECO:0000259" key="4">
    <source>
        <dbReference type="Pfam" id="PF18741"/>
    </source>
</evidence>
<accession>A0A173YV76</accession>
<dbReference type="Pfam" id="PF13195">
    <property type="entry name" value="DUF4011"/>
    <property type="match status" value="1"/>
</dbReference>
<sequence length="1985" mass="224315">MAEEKRIISVFFVILQSLIYTVFAMDERLDKVKVQCDYLPLINFAIQQNGASIIHQLSIENTTPAPLKDIQVQITTEPTFGNAAPIAVAQIPPNESICLSSFNLTLSSNYFTQLTERLSGNLKIEITSEAESVFCQTYPIDILAYDQWGGLNVLPEMLAAFITPNHTAIVPIIKRAASILGQWTDNPSLDEYQSRTPDRVRKQMAAIYTAITEQQIIYSTIPASFEEYGQRVRLADSVMAQKLGTCLDMALLYASCLEAIGLNALIIITQGHAFAGAWLVPETFPDPTIDDVSLLTKRTAEGIYDITLVETTCMNMGHSSDFDDAVKKANGKLTDGNSFILAIDVKRARHSGIRPIPQRILHGQVWEVEEKETDILKSAVHATPQSINPYDLSGNETQAVITKQLLWERRLLDLSLRNNLLNIRITKNTLQLIPANLSCLEDALADGEEFRILHRPADWESPAMDFGIYSSIPESDPMVGFINSELSQKRLRFYLPENDLGKALTHLYRSSRTSIEENGANTLYLALGLLKWYETPSSERPRYAPILLLPVEIIRKSAAKGYVIRSREEETMMNITLLEMLRQNFGISISGLDPLPTDESGVNVKLIYSIIRNSIKNQRKWDVEEQAILGIFSFNKFIMWNDIHNNANKLVQNKIVSSLINGKIEWEAATEEIDATDMDKQVSPADIVLPIIADSSQLEAIYEAVHDKTFILHGPPGTGKSQTITNIIANALYKGKRVLFVAEKMAALSVVQNRLAAIGLAPFCLEIHSNKTKKSAVISQLKETTEIIRQTPPEEFRKEAERLLNLRAELNQYIEALHKEYPFGVSLYDAIIHYQSVDVESCFDIPQVYLDTLDKDTFAQWEDAIELLVRTANACGHPYQHPLTGISITEYSSAVKEESSQLLTGFIDLLTTIRQKQDVFSVLLKDTDIHPTRKDFQTIAHIIRRILDIPELTPGLLTLPLLNETLNEYREVVVHGQKRDEQRKEIETGFTQEILSINAKQTIAEWNRVSAQWFLPRYFGQRKIRKAINIYTLKTIETEDIKPLLHRIIRYQEEAEAVRKYTGQLPSLFGRPGKNEDWNTIEQIIDDMTSLHSHLLNYAKDIAKVSQIKQNLSVQLTEGIQTFRDIHAHSFNELYQLANTLTATEKKLSGMLGISIEELYTDSADWITIALSKARTWKENLDKLKDWYQWLQAYQTLHSLGIGFIATEYKEKNIPTGQLTDSFRKSFYQAAIRYIIAKEPTLELFNGKIFNDIIAKYKQISAKFEETTQRELFARLASNIPSFTHEAIQSSEVGILQKNIRNNARGISIRKLFDQIPTLLSRMCPCMLMSPLSVAQFIDTDADKFDLIVFDEASQMPTYEAVGAIARGKNVIIVGDPKQMPPTSFFSVNTIDEDNIEMEDLESILDDCLALSIPSKYLLWHYRSKHESLIAFSNSEYYDNKLMTFPSPDNIESKVRIVNINGYYDKGKSRQNRSEAQAVVDEIARRLRSEELRKKSIGVVTFSIVQQALIEDLLSDLFIFYPELETLALECDEPLFIKNLENVQGDERDVILFSVGYGPDAEGRVSMNFGPLNRAGGERRLNVAVSRARYEMIIYSTLRSDMIDLNRTSSIGVAGLKRFLEYAEKGTRSTINSVTRQLSETTVSIETIIADRLRSLGYTVHTDIGCSGYKIDIGIVDTENTSNYQLGIICDGKNYKRTKTARDREIVQNNVLKALGWDIYRIWTMDWWEKPDEVIATIQEAIARKKSSKVGSMTTAGINSTPTEVAAPAPTAQITNNEISFVLKASPAAPEKQAASVLSTQNRIEQKYKFAKITPYSYSPEDFFFTDSYSILLSQIRKIMESEAPISKSLLCKKILSEWGISRLGTRVEAQIETALDTLNIYRTEYEGLVFCWNDKEQCASYSIYRPVSDREATDIPPEEIANAIRQLLTDSISLPAADLIKACAQQFGFARMGSNIDAAMQRGIREAVKRNYAKIENERVTIAN</sequence>
<dbReference type="EMBL" id="CYZH01000003">
    <property type="protein sequence ID" value="CUN67363.1"/>
    <property type="molecule type" value="Genomic_DNA"/>
</dbReference>
<dbReference type="InterPro" id="IPR045055">
    <property type="entry name" value="DNA2/NAM7-like"/>
</dbReference>
<dbReference type="RefSeq" id="WP_055278441.1">
    <property type="nucleotide sequence ID" value="NZ_CABIXA010000003.1"/>
</dbReference>
<dbReference type="Pfam" id="PF18741">
    <property type="entry name" value="MTES_1575"/>
    <property type="match status" value="1"/>
</dbReference>
<dbReference type="Proteomes" id="UP000095517">
    <property type="component" value="Unassembled WGS sequence"/>
</dbReference>